<gene>
    <name evidence="2" type="ORF">BSONL12_03234</name>
</gene>
<evidence type="ECO:0000313" key="3">
    <source>
        <dbReference type="Proteomes" id="UP000011907"/>
    </source>
</evidence>
<keyword evidence="1" id="KW-0472">Membrane</keyword>
<dbReference type="EMBL" id="AOFM01000003">
    <property type="protein sequence ID" value="EME75955.1"/>
    <property type="molecule type" value="Genomic_DNA"/>
</dbReference>
<dbReference type="RefSeq" id="WP_006636674.1">
    <property type="nucleotide sequence ID" value="NZ_AOFM01000003.1"/>
</dbReference>
<name>M5PEW5_9BACI</name>
<accession>M5PEW5</accession>
<sequence>MRGIQDEEGQAVKEWSIYLAVSIFFMACVTWMCFFNPAYRLADMLLRDV</sequence>
<dbReference type="AlphaFoldDB" id="M5PEW5"/>
<dbReference type="PROSITE" id="PS51257">
    <property type="entry name" value="PROKAR_LIPOPROTEIN"/>
    <property type="match status" value="1"/>
</dbReference>
<keyword evidence="1" id="KW-1133">Transmembrane helix</keyword>
<protein>
    <submittedName>
        <fullName evidence="2">Uncharacterized protein</fullName>
    </submittedName>
</protein>
<proteinExistence type="predicted"/>
<comment type="caution">
    <text evidence="2">The sequence shown here is derived from an EMBL/GenBank/DDBJ whole genome shotgun (WGS) entry which is preliminary data.</text>
</comment>
<dbReference type="GeneID" id="92852283"/>
<dbReference type="PATRIC" id="fig|1274524.3.peg.710"/>
<evidence type="ECO:0000256" key="1">
    <source>
        <dbReference type="SAM" id="Phobius"/>
    </source>
</evidence>
<reference evidence="2 3" key="1">
    <citation type="journal article" date="2013" name="Genome Announc.">
        <title>Draft Whole-Genome Sequence of Bacillus sonorensis Strain L12, a Source of Nonribosomal Lipopeptides.</title>
        <authorList>
            <person name="Adimpong D.B."/>
            <person name="Sorensen K.I."/>
            <person name="Nielsen D.S."/>
            <person name="Thorsen L."/>
            <person name="Rasmussen T.B."/>
            <person name="Derkx P.M."/>
            <person name="Jespersen L."/>
        </authorList>
    </citation>
    <scope>NUCLEOTIDE SEQUENCE [LARGE SCALE GENOMIC DNA]</scope>
    <source>
        <strain evidence="2 3">L12</strain>
    </source>
</reference>
<evidence type="ECO:0000313" key="2">
    <source>
        <dbReference type="EMBL" id="EME75955.1"/>
    </source>
</evidence>
<feature type="transmembrane region" description="Helical" evidence="1">
    <location>
        <begin position="15"/>
        <end position="35"/>
    </location>
</feature>
<organism evidence="2 3">
    <name type="scientific">Bacillus sonorensis L12</name>
    <dbReference type="NCBI Taxonomy" id="1274524"/>
    <lineage>
        <taxon>Bacteria</taxon>
        <taxon>Bacillati</taxon>
        <taxon>Bacillota</taxon>
        <taxon>Bacilli</taxon>
        <taxon>Bacillales</taxon>
        <taxon>Bacillaceae</taxon>
        <taxon>Bacillus</taxon>
    </lineage>
</organism>
<dbReference type="Proteomes" id="UP000011907">
    <property type="component" value="Unassembled WGS sequence"/>
</dbReference>
<keyword evidence="1" id="KW-0812">Transmembrane</keyword>